<dbReference type="EMBL" id="JMIB01000036">
    <property type="protein sequence ID" value="KDM90268.1"/>
    <property type="molecule type" value="Genomic_DNA"/>
</dbReference>
<proteinExistence type="predicted"/>
<reference evidence="1 2" key="1">
    <citation type="submission" date="2014-04" db="EMBL/GenBank/DDBJ databases">
        <title>Draft genome sequence of Photobacterium halotolerans S2753: a solonamide, ngercheumicin and holomycin producer.</title>
        <authorList>
            <person name="Machado H.R."/>
            <person name="Gram L."/>
        </authorList>
    </citation>
    <scope>NUCLEOTIDE SEQUENCE [LARGE SCALE GENOMIC DNA]</scope>
    <source>
        <strain evidence="1 2">S2753</strain>
    </source>
</reference>
<gene>
    <name evidence="1" type="ORF">EA58_18315</name>
</gene>
<sequence length="190" mass="21981">MTTAFSQINMAKSQQIYTTFVNGRVITKQIYDIYQHAFIDSPLYTELYSHLEHFTLLYQHIGYNLNFNVEGEFFYISRSEAEEDADTNATKIQAMLLIIARYWVDKGFDLDDLATPVIGLGRTALDEIAEQAIYKDIRQALGMETWDKAITYLADRNFLYPCGDKHYVLSSAGMHFLNLHVEKYSEEMAQ</sequence>
<comment type="caution">
    <text evidence="1">The sequence shown here is derived from an EMBL/GenBank/DDBJ whole genome shotgun (WGS) entry which is preliminary data.</text>
</comment>
<keyword evidence="2" id="KW-1185">Reference proteome</keyword>
<accession>A0A066RSA2</accession>
<dbReference type="Proteomes" id="UP000027192">
    <property type="component" value="Unassembled WGS sequence"/>
</dbReference>
<dbReference type="RefSeq" id="WP_036755816.1">
    <property type="nucleotide sequence ID" value="NZ_JAGSGC010000023.1"/>
</dbReference>
<evidence type="ECO:0000313" key="2">
    <source>
        <dbReference type="Proteomes" id="UP000027192"/>
    </source>
</evidence>
<dbReference type="AlphaFoldDB" id="A0A066RSA2"/>
<protein>
    <submittedName>
        <fullName evidence="1">Uncharacterized protein</fullName>
    </submittedName>
</protein>
<dbReference type="STRING" id="1654360.EA58_18315"/>
<evidence type="ECO:0000313" key="1">
    <source>
        <dbReference type="EMBL" id="KDM90268.1"/>
    </source>
</evidence>
<organism evidence="1 2">
    <name type="scientific">Photobacterium galatheae</name>
    <dbReference type="NCBI Taxonomy" id="1654360"/>
    <lineage>
        <taxon>Bacteria</taxon>
        <taxon>Pseudomonadati</taxon>
        <taxon>Pseudomonadota</taxon>
        <taxon>Gammaproteobacteria</taxon>
        <taxon>Vibrionales</taxon>
        <taxon>Vibrionaceae</taxon>
        <taxon>Photobacterium</taxon>
    </lineage>
</organism>
<dbReference type="Pfam" id="PF21980">
    <property type="entry name" value="MksE"/>
    <property type="match status" value="1"/>
</dbReference>
<dbReference type="OrthoDB" id="5813551at2"/>
<name>A0A066RSA2_9GAMM</name>
<dbReference type="InterPro" id="IPR053841">
    <property type="entry name" value="MksE"/>
</dbReference>